<comment type="caution">
    <text evidence="9">The sequence shown here is derived from an EMBL/GenBank/DDBJ whole genome shotgun (WGS) entry which is preliminary data.</text>
</comment>
<keyword evidence="4" id="KW-1003">Cell membrane</keyword>
<dbReference type="PANTHER" id="PTHR21716:SF53">
    <property type="entry name" value="PERMEASE PERM-RELATED"/>
    <property type="match status" value="1"/>
</dbReference>
<keyword evidence="10" id="KW-1185">Reference proteome</keyword>
<feature type="transmembrane region" description="Helical" evidence="8">
    <location>
        <begin position="58"/>
        <end position="80"/>
    </location>
</feature>
<dbReference type="InterPro" id="IPR002549">
    <property type="entry name" value="AI-2E-like"/>
</dbReference>
<protein>
    <submittedName>
        <fullName evidence="9">Putative PurR-regulated permease PerM</fullName>
    </submittedName>
</protein>
<feature type="transmembrane region" description="Helical" evidence="8">
    <location>
        <begin position="7"/>
        <end position="23"/>
    </location>
</feature>
<keyword evidence="3" id="KW-0813">Transport</keyword>
<evidence type="ECO:0000256" key="7">
    <source>
        <dbReference type="ARBA" id="ARBA00023136"/>
    </source>
</evidence>
<feature type="transmembrane region" description="Helical" evidence="8">
    <location>
        <begin position="199"/>
        <end position="220"/>
    </location>
</feature>
<sequence length="362" mass="40462">MKLHPLVKINLILLLFFLVFAGLYFARSFLVPISFGAIFAMVMIPLSKRLENLGLHRALSALVCLLLLVAIFSGLIALLSSQVASFSKDMAVIETQVNRQLDEAQRFIEQKVGISYESQEKMIKEQTSGDNSPSTLVAGLIGSLTKVIMNGFLVIIYLFLFIYYRTRLKKFVLKLVRGENKERVHDVISRSSQVAQHYLLGRGILMIVLTVFYLVGLSVVGVRNALFFSVLAALLSIVPWVGNLFGMILPMLMVFVQGGDIRIILGVMLVFGITQLIDTYIFEPLVLGYQVNIHPLFIIIIAVLGEIVWGIPGLILSIPVLGMVKIVFDNVDALEPYAYLLGAPRQSRRESAVVRKIKSWFR</sequence>
<feature type="transmembrane region" description="Helical" evidence="8">
    <location>
        <begin position="29"/>
        <end position="46"/>
    </location>
</feature>
<evidence type="ECO:0000313" key="10">
    <source>
        <dbReference type="Proteomes" id="UP000295807"/>
    </source>
</evidence>
<evidence type="ECO:0000256" key="1">
    <source>
        <dbReference type="ARBA" id="ARBA00004651"/>
    </source>
</evidence>
<gene>
    <name evidence="9" type="ORF">EDD80_105114</name>
</gene>
<evidence type="ECO:0000256" key="3">
    <source>
        <dbReference type="ARBA" id="ARBA00022448"/>
    </source>
</evidence>
<keyword evidence="7 8" id="KW-0472">Membrane</keyword>
<feature type="transmembrane region" description="Helical" evidence="8">
    <location>
        <begin position="261"/>
        <end position="281"/>
    </location>
</feature>
<name>A0A4R3KQX4_9SPHI</name>
<dbReference type="AlphaFoldDB" id="A0A4R3KQX4"/>
<evidence type="ECO:0000256" key="5">
    <source>
        <dbReference type="ARBA" id="ARBA00022692"/>
    </source>
</evidence>
<feature type="transmembrane region" description="Helical" evidence="8">
    <location>
        <begin position="136"/>
        <end position="164"/>
    </location>
</feature>
<dbReference type="RefSeq" id="WP_158640619.1">
    <property type="nucleotide sequence ID" value="NZ_CP042432.1"/>
</dbReference>
<dbReference type="Pfam" id="PF01594">
    <property type="entry name" value="AI-2E_transport"/>
    <property type="match status" value="1"/>
</dbReference>
<organism evidence="9 10">
    <name type="scientific">Anseongella ginsenosidimutans</name>
    <dbReference type="NCBI Taxonomy" id="496056"/>
    <lineage>
        <taxon>Bacteria</taxon>
        <taxon>Pseudomonadati</taxon>
        <taxon>Bacteroidota</taxon>
        <taxon>Sphingobacteriia</taxon>
        <taxon>Sphingobacteriales</taxon>
        <taxon>Sphingobacteriaceae</taxon>
        <taxon>Anseongella</taxon>
    </lineage>
</organism>
<comment type="subcellular location">
    <subcellularLocation>
        <location evidence="1">Cell membrane</location>
        <topology evidence="1">Multi-pass membrane protein</topology>
    </subcellularLocation>
</comment>
<comment type="similarity">
    <text evidence="2">Belongs to the autoinducer-2 exporter (AI-2E) (TC 2.A.86) family.</text>
</comment>
<proteinExistence type="inferred from homology"/>
<evidence type="ECO:0000256" key="6">
    <source>
        <dbReference type="ARBA" id="ARBA00022989"/>
    </source>
</evidence>
<dbReference type="PANTHER" id="PTHR21716">
    <property type="entry name" value="TRANSMEMBRANE PROTEIN"/>
    <property type="match status" value="1"/>
</dbReference>
<dbReference type="Proteomes" id="UP000295807">
    <property type="component" value="Unassembled WGS sequence"/>
</dbReference>
<evidence type="ECO:0000313" key="9">
    <source>
        <dbReference type="EMBL" id="TCS87300.1"/>
    </source>
</evidence>
<evidence type="ECO:0000256" key="8">
    <source>
        <dbReference type="SAM" id="Phobius"/>
    </source>
</evidence>
<evidence type="ECO:0000256" key="2">
    <source>
        <dbReference type="ARBA" id="ARBA00009773"/>
    </source>
</evidence>
<dbReference type="EMBL" id="SMAD01000005">
    <property type="protein sequence ID" value="TCS87300.1"/>
    <property type="molecule type" value="Genomic_DNA"/>
</dbReference>
<feature type="transmembrane region" description="Helical" evidence="8">
    <location>
        <begin position="293"/>
        <end position="316"/>
    </location>
</feature>
<accession>A0A4R3KQX4</accession>
<keyword evidence="6 8" id="KW-1133">Transmembrane helix</keyword>
<feature type="transmembrane region" description="Helical" evidence="8">
    <location>
        <begin position="226"/>
        <end position="249"/>
    </location>
</feature>
<evidence type="ECO:0000256" key="4">
    <source>
        <dbReference type="ARBA" id="ARBA00022475"/>
    </source>
</evidence>
<dbReference type="GO" id="GO:0005886">
    <property type="term" value="C:plasma membrane"/>
    <property type="evidence" value="ECO:0007669"/>
    <property type="project" value="UniProtKB-SubCell"/>
</dbReference>
<keyword evidence="5 8" id="KW-0812">Transmembrane</keyword>
<reference evidence="9 10" key="1">
    <citation type="submission" date="2019-03" db="EMBL/GenBank/DDBJ databases">
        <title>Genomic Encyclopedia of Type Strains, Phase IV (KMG-IV): sequencing the most valuable type-strain genomes for metagenomic binning, comparative biology and taxonomic classification.</title>
        <authorList>
            <person name="Goeker M."/>
        </authorList>
    </citation>
    <scope>NUCLEOTIDE SEQUENCE [LARGE SCALE GENOMIC DNA]</scope>
    <source>
        <strain evidence="9 10">DSM 21100</strain>
    </source>
</reference>